<dbReference type="AlphaFoldDB" id="A0A3A2ZWA4"/>
<gene>
    <name evidence="2" type="ORF">PHISCL_01950</name>
</gene>
<dbReference type="EMBL" id="MVGC01000040">
    <property type="protein sequence ID" value="RJE25687.1"/>
    <property type="molecule type" value="Genomic_DNA"/>
</dbReference>
<feature type="compositionally biased region" description="Basic and acidic residues" evidence="1">
    <location>
        <begin position="56"/>
        <end position="66"/>
    </location>
</feature>
<evidence type="ECO:0000313" key="2">
    <source>
        <dbReference type="EMBL" id="RJE25687.1"/>
    </source>
</evidence>
<evidence type="ECO:0000313" key="3">
    <source>
        <dbReference type="Proteomes" id="UP000266188"/>
    </source>
</evidence>
<proteinExistence type="predicted"/>
<reference evidence="3" key="1">
    <citation type="submission" date="2017-02" db="EMBL/GenBank/DDBJ databases">
        <authorList>
            <person name="Tafer H."/>
            <person name="Lopandic K."/>
        </authorList>
    </citation>
    <scope>NUCLEOTIDE SEQUENCE [LARGE SCALE GENOMIC DNA]</scope>
    <source>
        <strain evidence="3">CBS 366.77</strain>
    </source>
</reference>
<keyword evidence="3" id="KW-1185">Reference proteome</keyword>
<feature type="region of interest" description="Disordered" evidence="1">
    <location>
        <begin position="36"/>
        <end position="83"/>
    </location>
</feature>
<dbReference type="Proteomes" id="UP000266188">
    <property type="component" value="Unassembled WGS sequence"/>
</dbReference>
<organism evidence="2 3">
    <name type="scientific">Aspergillus sclerotialis</name>
    <dbReference type="NCBI Taxonomy" id="2070753"/>
    <lineage>
        <taxon>Eukaryota</taxon>
        <taxon>Fungi</taxon>
        <taxon>Dikarya</taxon>
        <taxon>Ascomycota</taxon>
        <taxon>Pezizomycotina</taxon>
        <taxon>Eurotiomycetes</taxon>
        <taxon>Eurotiomycetidae</taxon>
        <taxon>Eurotiales</taxon>
        <taxon>Aspergillaceae</taxon>
        <taxon>Aspergillus</taxon>
        <taxon>Aspergillus subgen. Polypaecilum</taxon>
    </lineage>
</organism>
<name>A0A3A2ZWA4_9EURO</name>
<evidence type="ECO:0000256" key="1">
    <source>
        <dbReference type="SAM" id="MobiDB-lite"/>
    </source>
</evidence>
<accession>A0A3A2ZWA4</accession>
<sequence>MASPMKERHQGYPPIQVPPENRVVCVSIPKDGPDAIFISPDPQSNDTYRVAGSYEPGRDPPFKPDPETVETVDGPSDVNTGPL</sequence>
<protein>
    <submittedName>
        <fullName evidence="2">Uncharacterized protein</fullName>
    </submittedName>
</protein>
<comment type="caution">
    <text evidence="2">The sequence shown here is derived from an EMBL/GenBank/DDBJ whole genome shotgun (WGS) entry which is preliminary data.</text>
</comment>